<comment type="caution">
    <text evidence="9">The sequence shown here is derived from an EMBL/GenBank/DDBJ whole genome shotgun (WGS) entry which is preliminary data.</text>
</comment>
<dbReference type="PANTHER" id="PTHR33938">
    <property type="entry name" value="FERULOYL ESTERASE B-RELATED"/>
    <property type="match status" value="1"/>
</dbReference>
<gene>
    <name evidence="9" type="ORF">WHR41_09534</name>
</gene>
<evidence type="ECO:0000256" key="3">
    <source>
        <dbReference type="ARBA" id="ARBA00022723"/>
    </source>
</evidence>
<sequence length="524" mass="57143">MTPLITEVCSAQNIPSPVVFGATILGIEATPVTNFSHDAGTPYSVWTKSQFAGLNFCNVSVTYTHPGRGDEIHVQTLLPELDNWNGRFLGASGGGWSATLGLLNLIPAVDAGFAVADTDAGAPVNSLSSESWALLSPGNPDIARLDTFAGQALHEQSIIGKSITESYYNQAPAYSYFAGCSQGGRQGNMLAQRYPEDYDGIAALAPAINWSQFFAGMFWPRQVMYELNYFPQPCEVLAWTAAATEACDKLDGLVDGVVSRPESCSFDPFSLIGTGYKCDATSMTFTTKGASLVNAIWTGPRDEEGAFEWYGYPVDTNITSVVASTTCDTTGHCEIRPWHLPEDWLRLWVAADPDFNLTNMTRLEYTELAHAGLNHYDSIIGTRDPDLSKFRDLGRKLLSWHGVADEYIPVNGSLDYHGRVHELDANADDYFRLFLAPGVEHCLPGVGPYPTNVMQTIMDWVEKGVAPEQLVAQNVSMIDPTTGELFGQGNRTEGMGRPLCLYPLEQEYVGGDGDQLSSFRCVAR</sequence>
<keyword evidence="10" id="KW-1185">Reference proteome</keyword>
<name>A0AB34KBA8_9PEZI</name>
<dbReference type="GO" id="GO:0046872">
    <property type="term" value="F:metal ion binding"/>
    <property type="evidence" value="ECO:0007669"/>
    <property type="project" value="UniProtKB-KW"/>
</dbReference>
<proteinExistence type="inferred from homology"/>
<dbReference type="InterPro" id="IPR029058">
    <property type="entry name" value="AB_hydrolase_fold"/>
</dbReference>
<dbReference type="AlphaFoldDB" id="A0AB34KBA8"/>
<dbReference type="GeneID" id="96010975"/>
<dbReference type="RefSeq" id="XP_069224897.1">
    <property type="nucleotide sequence ID" value="XM_069378137.1"/>
</dbReference>
<dbReference type="Gene3D" id="3.40.50.1820">
    <property type="entry name" value="alpha/beta hydrolase"/>
    <property type="match status" value="1"/>
</dbReference>
<keyword evidence="2" id="KW-0719">Serine esterase</keyword>
<dbReference type="PANTHER" id="PTHR33938:SF8">
    <property type="entry name" value="CARBOXYLIC ESTER HYDROLASE"/>
    <property type="match status" value="1"/>
</dbReference>
<evidence type="ECO:0000256" key="8">
    <source>
        <dbReference type="RuleBase" id="RU361238"/>
    </source>
</evidence>
<dbReference type="EC" id="3.1.1.-" evidence="8"/>
<evidence type="ECO:0000313" key="9">
    <source>
        <dbReference type="EMBL" id="KAL1581788.1"/>
    </source>
</evidence>
<comment type="similarity">
    <text evidence="1 8">Belongs to the tannase family.</text>
</comment>
<evidence type="ECO:0000256" key="5">
    <source>
        <dbReference type="ARBA" id="ARBA00022801"/>
    </source>
</evidence>
<dbReference type="Proteomes" id="UP000803884">
    <property type="component" value="Unassembled WGS sequence"/>
</dbReference>
<evidence type="ECO:0000256" key="4">
    <source>
        <dbReference type="ARBA" id="ARBA00022729"/>
    </source>
</evidence>
<keyword evidence="3" id="KW-0479">Metal-binding</keyword>
<keyword evidence="5 8" id="KW-0378">Hydrolase</keyword>
<dbReference type="SUPFAM" id="SSF53474">
    <property type="entry name" value="alpha/beta-Hydrolases"/>
    <property type="match status" value="1"/>
</dbReference>
<keyword evidence="7" id="KW-1015">Disulfide bond</keyword>
<evidence type="ECO:0000256" key="7">
    <source>
        <dbReference type="ARBA" id="ARBA00023157"/>
    </source>
</evidence>
<organism evidence="9 10">
    <name type="scientific">Cladosporium halotolerans</name>
    <dbReference type="NCBI Taxonomy" id="1052096"/>
    <lineage>
        <taxon>Eukaryota</taxon>
        <taxon>Fungi</taxon>
        <taxon>Dikarya</taxon>
        <taxon>Ascomycota</taxon>
        <taxon>Pezizomycotina</taxon>
        <taxon>Dothideomycetes</taxon>
        <taxon>Dothideomycetidae</taxon>
        <taxon>Cladosporiales</taxon>
        <taxon>Cladosporiaceae</taxon>
        <taxon>Cladosporium</taxon>
    </lineage>
</organism>
<reference evidence="9 10" key="1">
    <citation type="journal article" date="2020" name="Microbiol. Resour. Announc.">
        <title>Draft Genome Sequence of a Cladosporium Species Isolated from the Mesophotic Ascidian Didemnum maculosum.</title>
        <authorList>
            <person name="Gioti A."/>
            <person name="Siaperas R."/>
            <person name="Nikolaivits E."/>
            <person name="Le Goff G."/>
            <person name="Ouazzani J."/>
            <person name="Kotoulas G."/>
            <person name="Topakas E."/>
        </authorList>
    </citation>
    <scope>NUCLEOTIDE SEQUENCE [LARGE SCALE GENOMIC DNA]</scope>
    <source>
        <strain evidence="9 10">TM138-S3</strain>
    </source>
</reference>
<dbReference type="Pfam" id="PF07519">
    <property type="entry name" value="Tannase"/>
    <property type="match status" value="1"/>
</dbReference>
<accession>A0AB34KBA8</accession>
<keyword evidence="6" id="KW-0106">Calcium</keyword>
<dbReference type="InterPro" id="IPR011118">
    <property type="entry name" value="Tannase/feruloyl_esterase"/>
</dbReference>
<evidence type="ECO:0000256" key="6">
    <source>
        <dbReference type="ARBA" id="ARBA00022837"/>
    </source>
</evidence>
<dbReference type="EMBL" id="JAAQHG020000162">
    <property type="protein sequence ID" value="KAL1581788.1"/>
    <property type="molecule type" value="Genomic_DNA"/>
</dbReference>
<evidence type="ECO:0000256" key="2">
    <source>
        <dbReference type="ARBA" id="ARBA00022487"/>
    </source>
</evidence>
<evidence type="ECO:0000313" key="10">
    <source>
        <dbReference type="Proteomes" id="UP000803884"/>
    </source>
</evidence>
<keyword evidence="4" id="KW-0732">Signal</keyword>
<dbReference type="GO" id="GO:0030600">
    <property type="term" value="F:feruloyl esterase activity"/>
    <property type="evidence" value="ECO:0007669"/>
    <property type="project" value="UniProtKB-ARBA"/>
</dbReference>
<evidence type="ECO:0000256" key="1">
    <source>
        <dbReference type="ARBA" id="ARBA00006249"/>
    </source>
</evidence>
<protein>
    <recommendedName>
        <fullName evidence="8">Carboxylic ester hydrolase</fullName>
        <ecNumber evidence="8">3.1.1.-</ecNumber>
    </recommendedName>
</protein>